<sequence>MEELWSTVMRKISGILRLTRRFKWRRKTAGSAPPAWLGDDVGLKHKPTRRSWHDYL</sequence>
<dbReference type="Proteomes" id="UP000323300">
    <property type="component" value="Unassembled WGS sequence"/>
</dbReference>
<proteinExistence type="predicted"/>
<evidence type="ECO:0000313" key="2">
    <source>
        <dbReference type="Proteomes" id="UP000323300"/>
    </source>
</evidence>
<protein>
    <submittedName>
        <fullName evidence="1">Uncharacterized protein</fullName>
    </submittedName>
</protein>
<name>A0A1I3WD88_9HYPH</name>
<accession>A0A1I3WD88</accession>
<reference evidence="1 2" key="1">
    <citation type="submission" date="2016-10" db="EMBL/GenBank/DDBJ databases">
        <authorList>
            <person name="Varghese N."/>
            <person name="Submissions S."/>
        </authorList>
    </citation>
    <scope>NUCLEOTIDE SEQUENCE [LARGE SCALE GENOMIC DNA]</scope>
    <source>
        <strain evidence="1 2">DSM 21822</strain>
    </source>
</reference>
<keyword evidence="2" id="KW-1185">Reference proteome</keyword>
<dbReference type="AlphaFoldDB" id="A0A1I3WD88"/>
<evidence type="ECO:0000313" key="1">
    <source>
        <dbReference type="EMBL" id="SFK05644.1"/>
    </source>
</evidence>
<gene>
    <name evidence="1" type="ORF">SAMN04488498_102151</name>
</gene>
<dbReference type="EMBL" id="FOSL01000002">
    <property type="protein sequence ID" value="SFK05644.1"/>
    <property type="molecule type" value="Genomic_DNA"/>
</dbReference>
<organism evidence="1 2">
    <name type="scientific">Neomesorhizobium albiziae</name>
    <dbReference type="NCBI Taxonomy" id="335020"/>
    <lineage>
        <taxon>Bacteria</taxon>
        <taxon>Pseudomonadati</taxon>
        <taxon>Pseudomonadota</taxon>
        <taxon>Alphaproteobacteria</taxon>
        <taxon>Hyphomicrobiales</taxon>
        <taxon>Phyllobacteriaceae</taxon>
        <taxon>Neomesorhizobium</taxon>
    </lineage>
</organism>